<proteinExistence type="inferred from homology"/>
<organism evidence="6 7">
    <name type="scientific">Symbiochloris irregularis</name>
    <dbReference type="NCBI Taxonomy" id="706552"/>
    <lineage>
        <taxon>Eukaryota</taxon>
        <taxon>Viridiplantae</taxon>
        <taxon>Chlorophyta</taxon>
        <taxon>core chlorophytes</taxon>
        <taxon>Trebouxiophyceae</taxon>
        <taxon>Trebouxiales</taxon>
        <taxon>Trebouxiaceae</taxon>
        <taxon>Symbiochloris</taxon>
    </lineage>
</organism>
<dbReference type="Proteomes" id="UP001465755">
    <property type="component" value="Unassembled WGS sequence"/>
</dbReference>
<dbReference type="Pfam" id="PF03016">
    <property type="entry name" value="Exostosin_GT47"/>
    <property type="match status" value="1"/>
</dbReference>
<evidence type="ECO:0000313" key="7">
    <source>
        <dbReference type="Proteomes" id="UP001465755"/>
    </source>
</evidence>
<evidence type="ECO:0000313" key="6">
    <source>
        <dbReference type="EMBL" id="KAK9789922.1"/>
    </source>
</evidence>
<dbReference type="GO" id="GO:0016757">
    <property type="term" value="F:glycosyltransferase activity"/>
    <property type="evidence" value="ECO:0007669"/>
    <property type="project" value="InterPro"/>
</dbReference>
<dbReference type="EMBL" id="JALJOQ010000201">
    <property type="protein sequence ID" value="KAK9789922.1"/>
    <property type="molecule type" value="Genomic_DNA"/>
</dbReference>
<feature type="chain" id="PRO_5043407766" description="Exostosin GT47 domain-containing protein" evidence="4">
    <location>
        <begin position="26"/>
        <end position="463"/>
    </location>
</feature>
<gene>
    <name evidence="6" type="ORF">WJX73_004978</name>
</gene>
<sequence>MHPRRSGAECLFWLGLLALSLLASAADVGPEDTGHAKQAVADLRVYIYPLPEHFQSLSTMPAWSVFNTNLYGAEKRIPEALQEAGYTAKNPSSADFMIVPAYFYAINGHKAMQLEGAQVSLQRQTTNIVLDYIRTQYPYWNASLGRDHIFTLTQDQGFCGFSQFGETHDEIANSVILSHWGLMVPETPCSMEERLATFDKCHERAQVAALEALGHRSPLNHPCFTPKKDVVVPTAAWDDLHFIPHQSKPAADDHVRDDDPNSRVKVVEAISAVKNHTLFFTGGVLEDQPEYSHGVRQIIYKLFKNESGFLLREKVKGIDPMGPEVMFQEMGRSHFCLAADGFGWGVRLKLAIKLACIPLVVHDNVQVPFQDILPYQDFAIRIPPHMIYRLPEILQTVLADHQRVADMRSRLACAQTFFSWDASTGQAVHALACSLLKKVHGADAVVPVLDWQQCTLQCLTPPR</sequence>
<dbReference type="GO" id="GO:0000139">
    <property type="term" value="C:Golgi membrane"/>
    <property type="evidence" value="ECO:0007669"/>
    <property type="project" value="UniProtKB-SubCell"/>
</dbReference>
<evidence type="ECO:0000259" key="5">
    <source>
        <dbReference type="Pfam" id="PF03016"/>
    </source>
</evidence>
<keyword evidence="4" id="KW-0732">Signal</keyword>
<feature type="domain" description="Exostosin GT47" evidence="5">
    <location>
        <begin position="42"/>
        <end position="396"/>
    </location>
</feature>
<comment type="caution">
    <text evidence="6">The sequence shown here is derived from an EMBL/GenBank/DDBJ whole genome shotgun (WGS) entry which is preliminary data.</text>
</comment>
<name>A0AAW1NRP5_9CHLO</name>
<evidence type="ECO:0000256" key="1">
    <source>
        <dbReference type="ARBA" id="ARBA00004323"/>
    </source>
</evidence>
<comment type="similarity">
    <text evidence="2">Belongs to the glycosyltransferase 47 family.</text>
</comment>
<keyword evidence="3" id="KW-0333">Golgi apparatus</keyword>
<dbReference type="AlphaFoldDB" id="A0AAW1NRP5"/>
<evidence type="ECO:0000256" key="2">
    <source>
        <dbReference type="ARBA" id="ARBA00010271"/>
    </source>
</evidence>
<evidence type="ECO:0000256" key="3">
    <source>
        <dbReference type="ARBA" id="ARBA00023034"/>
    </source>
</evidence>
<evidence type="ECO:0000256" key="4">
    <source>
        <dbReference type="SAM" id="SignalP"/>
    </source>
</evidence>
<accession>A0AAW1NRP5</accession>
<dbReference type="PANTHER" id="PTHR11062:SF281">
    <property type="entry name" value="EXOSTOSIN-LIKE 2"/>
    <property type="match status" value="1"/>
</dbReference>
<reference evidence="6 7" key="1">
    <citation type="journal article" date="2024" name="Nat. Commun.">
        <title>Phylogenomics reveals the evolutionary origins of lichenization in chlorophyte algae.</title>
        <authorList>
            <person name="Puginier C."/>
            <person name="Libourel C."/>
            <person name="Otte J."/>
            <person name="Skaloud P."/>
            <person name="Haon M."/>
            <person name="Grisel S."/>
            <person name="Petersen M."/>
            <person name="Berrin J.G."/>
            <person name="Delaux P.M."/>
            <person name="Dal Grande F."/>
            <person name="Keller J."/>
        </authorList>
    </citation>
    <scope>NUCLEOTIDE SEQUENCE [LARGE SCALE GENOMIC DNA]</scope>
    <source>
        <strain evidence="6 7">SAG 2036</strain>
    </source>
</reference>
<feature type="signal peptide" evidence="4">
    <location>
        <begin position="1"/>
        <end position="25"/>
    </location>
</feature>
<dbReference type="PANTHER" id="PTHR11062">
    <property type="entry name" value="EXOSTOSIN HEPARAN SULFATE GLYCOSYLTRANSFERASE -RELATED"/>
    <property type="match status" value="1"/>
</dbReference>
<keyword evidence="7" id="KW-1185">Reference proteome</keyword>
<comment type="subcellular location">
    <subcellularLocation>
        <location evidence="1">Golgi apparatus membrane</location>
        <topology evidence="1">Single-pass type II membrane protein</topology>
    </subcellularLocation>
</comment>
<dbReference type="InterPro" id="IPR040911">
    <property type="entry name" value="Exostosin_GT47"/>
</dbReference>
<dbReference type="InterPro" id="IPR004263">
    <property type="entry name" value="Exostosin"/>
</dbReference>
<protein>
    <recommendedName>
        <fullName evidence="5">Exostosin GT47 domain-containing protein</fullName>
    </recommendedName>
</protein>